<evidence type="ECO:0000313" key="1">
    <source>
        <dbReference type="EMBL" id="TRV27066.1"/>
    </source>
</evidence>
<proteinExistence type="predicted"/>
<dbReference type="InterPro" id="IPR010106">
    <property type="entry name" value="RpnA"/>
</dbReference>
<reference evidence="1 2" key="1">
    <citation type="submission" date="2019-01" db="EMBL/GenBank/DDBJ databases">
        <title>Coherence of Microcystis species and biogeography revealed through population genomics.</title>
        <authorList>
            <person name="Perez-Carrascal O.M."/>
            <person name="Terrat Y."/>
            <person name="Giani A."/>
            <person name="Fortin N."/>
            <person name="Tromas N."/>
            <person name="Shapiro B.J."/>
        </authorList>
    </citation>
    <scope>NUCLEOTIDE SEQUENCE [LARGE SCALE GENOMIC DNA]</scope>
    <source>
        <strain evidence="1">Mw_MB_S_20031200_S109D</strain>
    </source>
</reference>
<dbReference type="PANTHER" id="PTHR35586:SF2">
    <property type="entry name" value="SLL1542 PROTEIN"/>
    <property type="match status" value="1"/>
</dbReference>
<accession>A0A552M3L4</accession>
<sequence length="134" mass="15688">MKTDSIFYRLFQTFPESFFDLLNLPPETVNHYQFSSLEVKQLAFRLDGVFLPDNLNDPIYFVEVQFQKDERFYSRFFSEIFLYFHQSESNNNWQGVIIYPYPEIEGLSGGKSVTINCGIGTKHLSSRKRTDSTG</sequence>
<dbReference type="InterPro" id="IPR022573">
    <property type="entry name" value="DUF2887"/>
</dbReference>
<dbReference type="AlphaFoldDB" id="A0A552M3L4"/>
<comment type="caution">
    <text evidence="1">The sequence shown here is derived from an EMBL/GenBank/DDBJ whole genome shotgun (WGS) entry which is preliminary data.</text>
</comment>
<dbReference type="PANTHER" id="PTHR35586">
    <property type="entry name" value="SLL1691 PROTEIN"/>
    <property type="match status" value="1"/>
</dbReference>
<dbReference type="EMBL" id="SFAP01000069">
    <property type="protein sequence ID" value="TRV27066.1"/>
    <property type="molecule type" value="Genomic_DNA"/>
</dbReference>
<dbReference type="Pfam" id="PF11103">
    <property type="entry name" value="DUF2887"/>
    <property type="match status" value="1"/>
</dbReference>
<organism evidence="1 2">
    <name type="scientific">Microcystis wesenbergii Mw_MB_S_20031200_S109D</name>
    <dbReference type="NCBI Taxonomy" id="2486241"/>
    <lineage>
        <taxon>Bacteria</taxon>
        <taxon>Bacillati</taxon>
        <taxon>Cyanobacteriota</taxon>
        <taxon>Cyanophyceae</taxon>
        <taxon>Oscillatoriophycideae</taxon>
        <taxon>Chroococcales</taxon>
        <taxon>Microcystaceae</taxon>
        <taxon>Microcystis</taxon>
    </lineage>
</organism>
<dbReference type="Proteomes" id="UP000318616">
    <property type="component" value="Unassembled WGS sequence"/>
</dbReference>
<dbReference type="NCBIfam" id="TIGR01784">
    <property type="entry name" value="T_den_put_tspse"/>
    <property type="match status" value="1"/>
</dbReference>
<protein>
    <submittedName>
        <fullName evidence="1">Rpn family recombination-promoting nuclease/putative transposase</fullName>
    </submittedName>
</protein>
<gene>
    <name evidence="1" type="ORF">EWV88_05430</name>
</gene>
<name>A0A552M3L4_9CHRO</name>
<evidence type="ECO:0000313" key="2">
    <source>
        <dbReference type="Proteomes" id="UP000318616"/>
    </source>
</evidence>